<evidence type="ECO:0000313" key="3">
    <source>
        <dbReference type="Proteomes" id="UP000292702"/>
    </source>
</evidence>
<reference evidence="2 3" key="1">
    <citation type="submission" date="2018-11" db="EMBL/GenBank/DDBJ databases">
        <title>Genome assembly of Steccherinum ochraceum LE-BIN_3174, the white-rot fungus of the Steccherinaceae family (The Residual Polyporoid clade, Polyporales, Basidiomycota).</title>
        <authorList>
            <person name="Fedorova T.V."/>
            <person name="Glazunova O.A."/>
            <person name="Landesman E.O."/>
            <person name="Moiseenko K.V."/>
            <person name="Psurtseva N.V."/>
            <person name="Savinova O.S."/>
            <person name="Shakhova N.V."/>
            <person name="Tyazhelova T.V."/>
            <person name="Vasina D.V."/>
        </authorList>
    </citation>
    <scope>NUCLEOTIDE SEQUENCE [LARGE SCALE GENOMIC DNA]</scope>
    <source>
        <strain evidence="2 3">LE-BIN_3174</strain>
    </source>
</reference>
<dbReference type="EMBL" id="RWJN01000064">
    <property type="protein sequence ID" value="TCD68519.1"/>
    <property type="molecule type" value="Genomic_DNA"/>
</dbReference>
<evidence type="ECO:0000313" key="2">
    <source>
        <dbReference type="EMBL" id="TCD68519.1"/>
    </source>
</evidence>
<gene>
    <name evidence="2" type="ORF">EIP91_010575</name>
</gene>
<dbReference type="OrthoDB" id="2310204at2759"/>
<keyword evidence="1" id="KW-0732">Signal</keyword>
<proteinExistence type="predicted"/>
<dbReference type="STRING" id="92696.A0A4R0RSP0"/>
<accession>A0A4R0RSP0</accession>
<name>A0A4R0RSP0_9APHY</name>
<feature type="chain" id="PRO_5020399696" evidence="1">
    <location>
        <begin position="25"/>
        <end position="263"/>
    </location>
</feature>
<keyword evidence="3" id="KW-1185">Reference proteome</keyword>
<comment type="caution">
    <text evidence="2">The sequence shown here is derived from an EMBL/GenBank/DDBJ whole genome shotgun (WGS) entry which is preliminary data.</text>
</comment>
<evidence type="ECO:0000256" key="1">
    <source>
        <dbReference type="SAM" id="SignalP"/>
    </source>
</evidence>
<dbReference type="Proteomes" id="UP000292702">
    <property type="component" value="Unassembled WGS sequence"/>
</dbReference>
<organism evidence="2 3">
    <name type="scientific">Steccherinum ochraceum</name>
    <dbReference type="NCBI Taxonomy" id="92696"/>
    <lineage>
        <taxon>Eukaryota</taxon>
        <taxon>Fungi</taxon>
        <taxon>Dikarya</taxon>
        <taxon>Basidiomycota</taxon>
        <taxon>Agaricomycotina</taxon>
        <taxon>Agaricomycetes</taxon>
        <taxon>Polyporales</taxon>
        <taxon>Steccherinaceae</taxon>
        <taxon>Steccherinum</taxon>
    </lineage>
</organism>
<protein>
    <submittedName>
        <fullName evidence="2">Uncharacterized protein</fullName>
    </submittedName>
</protein>
<sequence>MAYHPAPLAALLLLLTILISLVGSSPITQLGEQIVLGGVEDSVPKRPGNGGEPRYEHGELPPLQDTIGWVDPRLNGGRFLDFTTKRLGEPLNVIISSLSDPYVLTETGLHSYAKSIGFSEECFGMHYGHLHEADLGDGLGRKPEVYLARQHYVPVFGTCWESVRGGQHFRAWKQNGTIANSGAWFLGASKEKDSSRNHKITEDGYNLGRDFVVERATAGSRWKGVWWKAEVQWHDGLLQKGRRGVNHGIPQDGRVAVLIVHRL</sequence>
<feature type="signal peptide" evidence="1">
    <location>
        <begin position="1"/>
        <end position="24"/>
    </location>
</feature>
<dbReference type="AlphaFoldDB" id="A0A4R0RSP0"/>